<dbReference type="SUPFAM" id="SSF52540">
    <property type="entry name" value="P-loop containing nucleoside triphosphate hydrolases"/>
    <property type="match status" value="1"/>
</dbReference>
<comment type="caution">
    <text evidence="5">The sequence shown here is derived from an EMBL/GenBank/DDBJ whole genome shotgun (WGS) entry which is preliminary data.</text>
</comment>
<dbReference type="SMART" id="SM00173">
    <property type="entry name" value="RAS"/>
    <property type="match status" value="1"/>
</dbReference>
<evidence type="ECO:0000256" key="3">
    <source>
        <dbReference type="ARBA" id="ARBA00023134"/>
    </source>
</evidence>
<comment type="similarity">
    <text evidence="1">Belongs to the small GTPase superfamily. Rab family.</text>
</comment>
<dbReference type="PROSITE" id="PS51421">
    <property type="entry name" value="RAS"/>
    <property type="match status" value="1"/>
</dbReference>
<dbReference type="InterPro" id="IPR001806">
    <property type="entry name" value="Small_GTPase"/>
</dbReference>
<evidence type="ECO:0000256" key="4">
    <source>
        <dbReference type="ARBA" id="ARBA00023289"/>
    </source>
</evidence>
<dbReference type="InterPro" id="IPR050305">
    <property type="entry name" value="Small_GTPase_Rab"/>
</dbReference>
<dbReference type="PANTHER" id="PTHR47980">
    <property type="entry name" value="LD44762P"/>
    <property type="match status" value="1"/>
</dbReference>
<dbReference type="GO" id="GO:0005525">
    <property type="term" value="F:GTP binding"/>
    <property type="evidence" value="ECO:0007669"/>
    <property type="project" value="UniProtKB-KW"/>
</dbReference>
<evidence type="ECO:0000313" key="6">
    <source>
        <dbReference type="Proteomes" id="UP001165289"/>
    </source>
</evidence>
<evidence type="ECO:0000256" key="2">
    <source>
        <dbReference type="ARBA" id="ARBA00022741"/>
    </source>
</evidence>
<sequence>MELHYDNFVKIIPIGRTSVGKSSLLNMYIDERMDHPYRQNFHDFVVKPVKVDGNKCDLESKRAVESSTGKEFADSLNIPFIETSAKENINVEQAFVLLAAMIVKKLPETDTSRTKSSRK</sequence>
<dbReference type="GO" id="GO:0003924">
    <property type="term" value="F:GTPase activity"/>
    <property type="evidence" value="ECO:0007669"/>
    <property type="project" value="InterPro"/>
</dbReference>
<dbReference type="SMART" id="SM00175">
    <property type="entry name" value="RAB"/>
    <property type="match status" value="1"/>
</dbReference>
<dbReference type="EMBL" id="JAKMXF010000166">
    <property type="protein sequence ID" value="KAI6655969.1"/>
    <property type="molecule type" value="Genomic_DNA"/>
</dbReference>
<dbReference type="Pfam" id="PF00071">
    <property type="entry name" value="Ras"/>
    <property type="match status" value="1"/>
</dbReference>
<reference evidence="5 6" key="1">
    <citation type="journal article" date="2023" name="BMC Biol.">
        <title>The compact genome of the sponge Oopsacas minuta (Hexactinellida) is lacking key metazoan core genes.</title>
        <authorList>
            <person name="Santini S."/>
            <person name="Schenkelaars Q."/>
            <person name="Jourda C."/>
            <person name="Duchesne M."/>
            <person name="Belahbib H."/>
            <person name="Rocher C."/>
            <person name="Selva M."/>
            <person name="Riesgo A."/>
            <person name="Vervoort M."/>
            <person name="Leys S.P."/>
            <person name="Kodjabachian L."/>
            <person name="Le Bivic A."/>
            <person name="Borchiellini C."/>
            <person name="Claverie J.M."/>
            <person name="Renard E."/>
        </authorList>
    </citation>
    <scope>NUCLEOTIDE SEQUENCE [LARGE SCALE GENOMIC DNA]</scope>
    <source>
        <strain evidence="5">SPO-2</strain>
    </source>
</reference>
<evidence type="ECO:0000313" key="5">
    <source>
        <dbReference type="EMBL" id="KAI6655969.1"/>
    </source>
</evidence>
<evidence type="ECO:0000256" key="1">
    <source>
        <dbReference type="ARBA" id="ARBA00006270"/>
    </source>
</evidence>
<accession>A0AAV7K688</accession>
<dbReference type="InterPro" id="IPR027417">
    <property type="entry name" value="P-loop_NTPase"/>
</dbReference>
<keyword evidence="6" id="KW-1185">Reference proteome</keyword>
<gene>
    <name evidence="5" type="ORF">LOD99_1703</name>
</gene>
<keyword evidence="3" id="KW-0342">GTP-binding</keyword>
<proteinExistence type="inferred from homology"/>
<dbReference type="AlphaFoldDB" id="A0AAV7K688"/>
<dbReference type="Proteomes" id="UP001165289">
    <property type="component" value="Unassembled WGS sequence"/>
</dbReference>
<protein>
    <submittedName>
        <fullName evidence="5">Uncharacterized protein</fullName>
    </submittedName>
</protein>
<keyword evidence="4" id="KW-0636">Prenylation</keyword>
<dbReference type="PROSITE" id="PS51419">
    <property type="entry name" value="RAB"/>
    <property type="match status" value="1"/>
</dbReference>
<name>A0AAV7K688_9METZ</name>
<keyword evidence="2" id="KW-0547">Nucleotide-binding</keyword>
<keyword evidence="4" id="KW-0449">Lipoprotein</keyword>
<organism evidence="5 6">
    <name type="scientific">Oopsacas minuta</name>
    <dbReference type="NCBI Taxonomy" id="111878"/>
    <lineage>
        <taxon>Eukaryota</taxon>
        <taxon>Metazoa</taxon>
        <taxon>Porifera</taxon>
        <taxon>Hexactinellida</taxon>
        <taxon>Hexasterophora</taxon>
        <taxon>Lyssacinosida</taxon>
        <taxon>Leucopsacidae</taxon>
        <taxon>Oopsacas</taxon>
    </lineage>
</organism>
<dbReference type="Gene3D" id="3.40.50.300">
    <property type="entry name" value="P-loop containing nucleotide triphosphate hydrolases"/>
    <property type="match status" value="2"/>
</dbReference>